<organism evidence="2 3">
    <name type="scientific">Arthrobotrys oligospora (strain ATCC 24927 / CBS 115.81 / DSM 1491)</name>
    <name type="common">Nematode-trapping fungus</name>
    <name type="synonym">Didymozoophaga oligospora</name>
    <dbReference type="NCBI Taxonomy" id="756982"/>
    <lineage>
        <taxon>Eukaryota</taxon>
        <taxon>Fungi</taxon>
        <taxon>Dikarya</taxon>
        <taxon>Ascomycota</taxon>
        <taxon>Pezizomycotina</taxon>
        <taxon>Orbiliomycetes</taxon>
        <taxon>Orbiliales</taxon>
        <taxon>Orbiliaceae</taxon>
        <taxon>Orbilia</taxon>
        <taxon>Orbilia oligospora</taxon>
    </lineage>
</organism>
<protein>
    <submittedName>
        <fullName evidence="2">Uncharacterized protein</fullName>
    </submittedName>
</protein>
<feature type="compositionally biased region" description="Acidic residues" evidence="1">
    <location>
        <begin position="70"/>
        <end position="91"/>
    </location>
</feature>
<gene>
    <name evidence="2" type="ORF">AOL_s00169g207</name>
</gene>
<sequence length="509" mass="57482">MYRKPTTKSASGHPDNGSAPLRTVQLRVSSIEYADIGSQNYHAETQGGFDSKSETYEKGNPEEFARQDHEDDDDSEEDEEGNVEDDEEDDKSGESVDERHETNEEEEGENEEGKGLEKDTMQGLQSLKIDEDEVMEDSTEAGSGVKDDYEDRESASTEETVAPGWRYFMDTFQANLHVSRTLFNFDLQLTDEEVNWCRQLMITPPSDHRNVRGLASYVQEGQYDLMRRISDIAKVAVHSGNRPHYGFQYEIWAYKLGNFPGQLEAFAENFDLRRIFGCDTAYTNFPLTAGEVLSLLHSCGKLNKTGLNLEIHLGLDILTSAVMFDALPVPIVHPTLVENFMQIARSNSKRNQGAGFGPWGIVEIEELDFSHDYIVQFYPVDRTTVGDQTLNQQVRPQELLKLRIIRASCPVPTQIQKNSWELSTLLVRKGLKCTIDRSRKKGKTQYLCRATVSCAGAGFKVWTIKAISNSPEAAYRKLGHQLYRQINVDYDHDHFTSANRTTSLGLGSD</sequence>
<dbReference type="RefSeq" id="XP_011125866.1">
    <property type="nucleotide sequence ID" value="XM_011127564.1"/>
</dbReference>
<reference evidence="2 3" key="1">
    <citation type="journal article" date="2011" name="PLoS Pathog.">
        <title>Genomic and proteomic analyses of the fungus Arthrobotrys oligospora provide insights into nematode-trap formation.</title>
        <authorList>
            <person name="Yang J."/>
            <person name="Wang L."/>
            <person name="Ji X."/>
            <person name="Feng Y."/>
            <person name="Li X."/>
            <person name="Zou C."/>
            <person name="Xu J."/>
            <person name="Ren Y."/>
            <person name="Mi Q."/>
            <person name="Wu J."/>
            <person name="Liu S."/>
            <person name="Liu Y."/>
            <person name="Huang X."/>
            <person name="Wang H."/>
            <person name="Niu X."/>
            <person name="Li J."/>
            <person name="Liang L."/>
            <person name="Luo Y."/>
            <person name="Ji K."/>
            <person name="Zhou W."/>
            <person name="Yu Z."/>
            <person name="Li G."/>
            <person name="Liu Y."/>
            <person name="Li L."/>
            <person name="Qiao M."/>
            <person name="Feng L."/>
            <person name="Zhang K.-Q."/>
        </authorList>
    </citation>
    <scope>NUCLEOTIDE SEQUENCE [LARGE SCALE GENOMIC DNA]</scope>
    <source>
        <strain evidence="3">ATCC 24927 / CBS 115.81 / DSM 1491</strain>
    </source>
</reference>
<accession>G1XN04</accession>
<dbReference type="GeneID" id="22896765"/>
<keyword evidence="3" id="KW-1185">Reference proteome</keyword>
<dbReference type="Proteomes" id="UP000008784">
    <property type="component" value="Unassembled WGS sequence"/>
</dbReference>
<feature type="region of interest" description="Disordered" evidence="1">
    <location>
        <begin position="37"/>
        <end position="159"/>
    </location>
</feature>
<feature type="compositionally biased region" description="Basic and acidic residues" evidence="1">
    <location>
        <begin position="145"/>
        <end position="155"/>
    </location>
</feature>
<dbReference type="HOGENOM" id="CLU_535241_0_0_1"/>
<feature type="compositionally biased region" description="Acidic residues" evidence="1">
    <location>
        <begin position="130"/>
        <end position="139"/>
    </location>
</feature>
<dbReference type="EMBL" id="ADOT01000259">
    <property type="protein sequence ID" value="EGX45601.1"/>
    <property type="molecule type" value="Genomic_DNA"/>
</dbReference>
<feature type="compositionally biased region" description="Basic and acidic residues" evidence="1">
    <location>
        <begin position="92"/>
        <end position="102"/>
    </location>
</feature>
<comment type="caution">
    <text evidence="2">The sequence shown here is derived from an EMBL/GenBank/DDBJ whole genome shotgun (WGS) entry which is preliminary data.</text>
</comment>
<name>G1XN04_ARTOA</name>
<feature type="compositionally biased region" description="Basic and acidic residues" evidence="1">
    <location>
        <begin position="51"/>
        <end position="69"/>
    </location>
</feature>
<feature type="region of interest" description="Disordered" evidence="1">
    <location>
        <begin position="1"/>
        <end position="23"/>
    </location>
</feature>
<dbReference type="AlphaFoldDB" id="G1XN04"/>
<proteinExistence type="predicted"/>
<evidence type="ECO:0000256" key="1">
    <source>
        <dbReference type="SAM" id="MobiDB-lite"/>
    </source>
</evidence>
<feature type="compositionally biased region" description="Basic and acidic residues" evidence="1">
    <location>
        <begin position="111"/>
        <end position="120"/>
    </location>
</feature>
<evidence type="ECO:0000313" key="2">
    <source>
        <dbReference type="EMBL" id="EGX45601.1"/>
    </source>
</evidence>
<dbReference type="InParanoid" id="G1XN04"/>
<evidence type="ECO:0000313" key="3">
    <source>
        <dbReference type="Proteomes" id="UP000008784"/>
    </source>
</evidence>